<dbReference type="EMBL" id="CP009285">
    <property type="protein sequence ID" value="AIQ58128.1"/>
    <property type="molecule type" value="Genomic_DNA"/>
</dbReference>
<proteinExistence type="predicted"/>
<accession>A0A089LG50</accession>
<keyword evidence="1" id="KW-0472">Membrane</keyword>
<gene>
    <name evidence="2" type="ORF">PBOR_15205</name>
</gene>
<sequence>MMATGVGSWLAGGFSIFFFLIWLACLGLGIYLFVLVVKLARRGIVALDLYNHAKNLEIRNHYESVHNKDEL</sequence>
<dbReference type="AlphaFoldDB" id="A0A089LG50"/>
<dbReference type="KEGG" id="pbd:PBOR_15205"/>
<evidence type="ECO:0000256" key="1">
    <source>
        <dbReference type="SAM" id="Phobius"/>
    </source>
</evidence>
<evidence type="ECO:0000313" key="3">
    <source>
        <dbReference type="Proteomes" id="UP000029518"/>
    </source>
</evidence>
<feature type="transmembrane region" description="Helical" evidence="1">
    <location>
        <begin position="12"/>
        <end position="37"/>
    </location>
</feature>
<keyword evidence="1" id="KW-1133">Transmembrane helix</keyword>
<protein>
    <submittedName>
        <fullName evidence="2">Uncharacterized protein</fullName>
    </submittedName>
</protein>
<evidence type="ECO:0000313" key="2">
    <source>
        <dbReference type="EMBL" id="AIQ58128.1"/>
    </source>
</evidence>
<keyword evidence="1" id="KW-0812">Transmembrane</keyword>
<dbReference type="HOGENOM" id="CLU_199755_0_0_9"/>
<dbReference type="RefSeq" id="WP_042212752.1">
    <property type="nucleotide sequence ID" value="NZ_CP009285.1"/>
</dbReference>
<name>A0A089LG50_PAEBO</name>
<keyword evidence="3" id="KW-1185">Reference proteome</keyword>
<organism evidence="2 3">
    <name type="scientific">Paenibacillus borealis</name>
    <dbReference type="NCBI Taxonomy" id="160799"/>
    <lineage>
        <taxon>Bacteria</taxon>
        <taxon>Bacillati</taxon>
        <taxon>Bacillota</taxon>
        <taxon>Bacilli</taxon>
        <taxon>Bacillales</taxon>
        <taxon>Paenibacillaceae</taxon>
        <taxon>Paenibacillus</taxon>
    </lineage>
</organism>
<dbReference type="Proteomes" id="UP000029518">
    <property type="component" value="Chromosome"/>
</dbReference>
<reference evidence="2" key="1">
    <citation type="submission" date="2014-08" db="EMBL/GenBank/DDBJ databases">
        <title>Comparative genomics of the Paenibacillus odorifer group.</title>
        <authorList>
            <person name="den Bakker H.C."/>
            <person name="Tsai Y.-C.Y.-C."/>
            <person name="Martin N."/>
            <person name="Korlach J."/>
            <person name="Wiedmann M."/>
        </authorList>
    </citation>
    <scope>NUCLEOTIDE SEQUENCE [LARGE SCALE GENOMIC DNA]</scope>
    <source>
        <strain evidence="2">DSM 13188</strain>
    </source>
</reference>